<dbReference type="GO" id="GO:0003924">
    <property type="term" value="F:GTPase activity"/>
    <property type="evidence" value="ECO:0007669"/>
    <property type="project" value="TreeGrafter"/>
</dbReference>
<dbReference type="AlphaFoldDB" id="A0A1Q9EKM6"/>
<evidence type="ECO:0000313" key="2">
    <source>
        <dbReference type="EMBL" id="OLQ07965.1"/>
    </source>
</evidence>
<comment type="caution">
    <text evidence="2">The sequence shown here is derived from an EMBL/GenBank/DDBJ whole genome shotgun (WGS) entry which is preliminary data.</text>
</comment>
<keyword evidence="3" id="KW-1185">Reference proteome</keyword>
<feature type="compositionally biased region" description="Basic residues" evidence="1">
    <location>
        <begin position="24"/>
        <end position="41"/>
    </location>
</feature>
<dbReference type="GO" id="GO:0000479">
    <property type="term" value="P:endonucleolytic cleavage of tricistronic rRNA transcript (SSU-rRNA, 5.8S rRNA, LSU-rRNA)"/>
    <property type="evidence" value="ECO:0007669"/>
    <property type="project" value="TreeGrafter"/>
</dbReference>
<dbReference type="Proteomes" id="UP000186817">
    <property type="component" value="Unassembled WGS sequence"/>
</dbReference>
<feature type="region of interest" description="Disordered" evidence="1">
    <location>
        <begin position="21"/>
        <end position="52"/>
    </location>
</feature>
<accession>A0A1Q9EKM6</accession>
<reference evidence="2 3" key="1">
    <citation type="submission" date="2016-02" db="EMBL/GenBank/DDBJ databases">
        <title>Genome analysis of coral dinoflagellate symbionts highlights evolutionary adaptations to a symbiotic lifestyle.</title>
        <authorList>
            <person name="Aranda M."/>
            <person name="Li Y."/>
            <person name="Liew Y.J."/>
            <person name="Baumgarten S."/>
            <person name="Simakov O."/>
            <person name="Wilson M."/>
            <person name="Piel J."/>
            <person name="Ashoor H."/>
            <person name="Bougouffa S."/>
            <person name="Bajic V.B."/>
            <person name="Ryu T."/>
            <person name="Ravasi T."/>
            <person name="Bayer T."/>
            <person name="Micklem G."/>
            <person name="Kim H."/>
            <person name="Bhak J."/>
            <person name="Lajeunesse T.C."/>
            <person name="Voolstra C.R."/>
        </authorList>
    </citation>
    <scope>NUCLEOTIDE SEQUENCE [LARGE SCALE GENOMIC DNA]</scope>
    <source>
        <strain evidence="2 3">CCMP2467</strain>
    </source>
</reference>
<organism evidence="2 3">
    <name type="scientific">Symbiodinium microadriaticum</name>
    <name type="common">Dinoflagellate</name>
    <name type="synonym">Zooxanthella microadriatica</name>
    <dbReference type="NCBI Taxonomy" id="2951"/>
    <lineage>
        <taxon>Eukaryota</taxon>
        <taxon>Sar</taxon>
        <taxon>Alveolata</taxon>
        <taxon>Dinophyceae</taxon>
        <taxon>Suessiales</taxon>
        <taxon>Symbiodiniaceae</taxon>
        <taxon>Symbiodinium</taxon>
    </lineage>
</organism>
<dbReference type="EMBL" id="LSRX01000127">
    <property type="protein sequence ID" value="OLQ07965.1"/>
    <property type="molecule type" value="Genomic_DNA"/>
</dbReference>
<dbReference type="OrthoDB" id="442964at2759"/>
<evidence type="ECO:0000313" key="3">
    <source>
        <dbReference type="Proteomes" id="UP000186817"/>
    </source>
</evidence>
<dbReference type="GO" id="GO:0030688">
    <property type="term" value="C:preribosome, small subunit precursor"/>
    <property type="evidence" value="ECO:0007669"/>
    <property type="project" value="TreeGrafter"/>
</dbReference>
<dbReference type="PANTHER" id="PTHR12858:SF1">
    <property type="entry name" value="PRE-RRNA-PROCESSING PROTEIN TSR1 HOMOLOG"/>
    <property type="match status" value="1"/>
</dbReference>
<protein>
    <submittedName>
        <fullName evidence="2">Ribosome biogenesis protein tsr1-like</fullName>
    </submittedName>
</protein>
<evidence type="ECO:0000256" key="1">
    <source>
        <dbReference type="SAM" id="MobiDB-lite"/>
    </source>
</evidence>
<gene>
    <name evidence="2" type="ORF">AK812_SmicGene8546</name>
</gene>
<dbReference type="GO" id="GO:0000462">
    <property type="term" value="P:maturation of SSU-rRNA from tricistronic rRNA transcript (SSU-rRNA, 5.8S rRNA, LSU-rRNA)"/>
    <property type="evidence" value="ECO:0007669"/>
    <property type="project" value="TreeGrafter"/>
</dbReference>
<dbReference type="GO" id="GO:0034511">
    <property type="term" value="F:U3 snoRNA binding"/>
    <property type="evidence" value="ECO:0007669"/>
    <property type="project" value="TreeGrafter"/>
</dbReference>
<sequence length="429" mass="47061">MFVVCRIESESLLESPEAALDAMHHHRSSTKEKKPTKRTQSKGRVETTRSSVKKINTAAISKQDRLNTLKQLRESKKEEIWQKKRLGVDFGERPLPPKVVCLVGFHTQADPLSLKRKILALCGHSAEEVAALPPHVPVTAALPNWAQGPGMGRQRVLLIDPPRHVFGVMDAAKCADVVLCVLGPHASLEERLGLLLSQDIGVQRLRGEALKAQGLPLVFGAIHGSDTTMATTTRKQNEDGTVTQAETSAAAFKSKITQWLLAKGSETRVGRVSIESDAGASNSEAMVCVQVQGRPASEQSFQAMRSGYVELPGGEQVIRGSGILNMRSAFMCKFQDRAETLLFEFCGHQLPWDLKVQVTQRAALEPACAIETWEEPADDEAGDSLEATVAKFWEIFDIGVLYQNAFEMIDAWSHETPSFSALLAILEDK</sequence>
<dbReference type="GO" id="GO:0005525">
    <property type="term" value="F:GTP binding"/>
    <property type="evidence" value="ECO:0007669"/>
    <property type="project" value="TreeGrafter"/>
</dbReference>
<dbReference type="PANTHER" id="PTHR12858">
    <property type="entry name" value="RIBOSOME BIOGENESIS PROTEIN"/>
    <property type="match status" value="1"/>
</dbReference>
<dbReference type="InterPro" id="IPR039761">
    <property type="entry name" value="Bms1/Tsr1"/>
</dbReference>
<proteinExistence type="predicted"/>
<name>A0A1Q9EKM6_SYMMI</name>